<dbReference type="InterPro" id="IPR011009">
    <property type="entry name" value="Kinase-like_dom_sf"/>
</dbReference>
<accession>A0A0C3PEM4</accession>
<dbReference type="SUPFAM" id="SSF56112">
    <property type="entry name" value="Protein kinase-like (PK-like)"/>
    <property type="match status" value="1"/>
</dbReference>
<sequence length="504" mass="58152">MEAADLESDMSATLTAADCINNIRPVPSLQAIILTLHAIKDAVDKARWCKEECQRLSERCQILLDLLKQDEIRLHRTGLLPARETATILLQMTTGDGSIKVIRQLQDYPAERSEDVTQRLNQVAQLLNACHESCGPLEDVPVERLQRDANASVELLRNMQEVMGNDDANLQIGGTRVNRMQFNAVYKDIMACLYKARVEAGVKLEVRNFKKEVWADEYDIFNPCDGAILSQLFIGWLHQKERVMIKCYRLSRSSDEAAKDRLLSQIKEWSQFRHPRVHTYMGITDNYFELASVSAFYEQGNIMRYTRLYKRKNKYRLLSGVVEGLIYLHEECNVCHGNRGSSQTNGDPLVADFQATEIFPELAARASREWANGTRSPRWTAVEIIDKGDKPTFKSDIWSVGMLMLEVLTGFVPFHLYRRKHQVMLQVSRYGLRPSRPENNKQISDDAWKLMEECWATDPEDRPALRDVHARLLKLDAWWEEVKPEPEEQSFMSKNRNAIYMFDD</sequence>
<protein>
    <recommendedName>
        <fullName evidence="1">Protein kinase domain-containing protein</fullName>
    </recommendedName>
</protein>
<dbReference type="AlphaFoldDB" id="A0A0C3PEM4"/>
<dbReference type="PANTHER" id="PTHR44329">
    <property type="entry name" value="SERINE/THREONINE-PROTEIN KINASE TNNI3K-RELATED"/>
    <property type="match status" value="1"/>
</dbReference>
<dbReference type="Proteomes" id="UP000053257">
    <property type="component" value="Unassembled WGS sequence"/>
</dbReference>
<gene>
    <name evidence="2" type="ORF">PHLGIDRAFT_31611</name>
</gene>
<dbReference type="GO" id="GO:0005524">
    <property type="term" value="F:ATP binding"/>
    <property type="evidence" value="ECO:0007669"/>
    <property type="project" value="InterPro"/>
</dbReference>
<name>A0A0C3PEM4_PHLG1</name>
<dbReference type="Pfam" id="PF07714">
    <property type="entry name" value="PK_Tyr_Ser-Thr"/>
    <property type="match status" value="1"/>
</dbReference>
<dbReference type="EMBL" id="KN840595">
    <property type="protein sequence ID" value="KIP03903.1"/>
    <property type="molecule type" value="Genomic_DNA"/>
</dbReference>
<evidence type="ECO:0000313" key="2">
    <source>
        <dbReference type="EMBL" id="KIP03903.1"/>
    </source>
</evidence>
<dbReference type="PROSITE" id="PS50011">
    <property type="entry name" value="PROTEIN_KINASE_DOM"/>
    <property type="match status" value="1"/>
</dbReference>
<dbReference type="STRING" id="745531.A0A0C3PEM4"/>
<keyword evidence="3" id="KW-1185">Reference proteome</keyword>
<proteinExistence type="predicted"/>
<dbReference type="GO" id="GO:0004674">
    <property type="term" value="F:protein serine/threonine kinase activity"/>
    <property type="evidence" value="ECO:0007669"/>
    <property type="project" value="TreeGrafter"/>
</dbReference>
<feature type="domain" description="Protein kinase" evidence="1">
    <location>
        <begin position="171"/>
        <end position="472"/>
    </location>
</feature>
<dbReference type="InterPro" id="IPR001245">
    <property type="entry name" value="Ser-Thr/Tyr_kinase_cat_dom"/>
</dbReference>
<evidence type="ECO:0000259" key="1">
    <source>
        <dbReference type="PROSITE" id="PS50011"/>
    </source>
</evidence>
<dbReference type="Gene3D" id="1.20.930.20">
    <property type="entry name" value="Adaptor protein Cbl, N-terminal domain"/>
    <property type="match status" value="1"/>
</dbReference>
<dbReference type="HOGENOM" id="CLU_000288_7_38_1"/>
<evidence type="ECO:0000313" key="3">
    <source>
        <dbReference type="Proteomes" id="UP000053257"/>
    </source>
</evidence>
<dbReference type="InterPro" id="IPR036537">
    <property type="entry name" value="Adaptor_Cbl_N_dom_sf"/>
</dbReference>
<dbReference type="InterPro" id="IPR000719">
    <property type="entry name" value="Prot_kinase_dom"/>
</dbReference>
<organism evidence="2 3">
    <name type="scientific">Phlebiopsis gigantea (strain 11061_1 CR5-6)</name>
    <name type="common">White-rot fungus</name>
    <name type="synonym">Peniophora gigantea</name>
    <dbReference type="NCBI Taxonomy" id="745531"/>
    <lineage>
        <taxon>Eukaryota</taxon>
        <taxon>Fungi</taxon>
        <taxon>Dikarya</taxon>
        <taxon>Basidiomycota</taxon>
        <taxon>Agaricomycotina</taxon>
        <taxon>Agaricomycetes</taxon>
        <taxon>Polyporales</taxon>
        <taxon>Phanerochaetaceae</taxon>
        <taxon>Phlebiopsis</taxon>
    </lineage>
</organism>
<dbReference type="OrthoDB" id="346907at2759"/>
<dbReference type="GO" id="GO:0007166">
    <property type="term" value="P:cell surface receptor signaling pathway"/>
    <property type="evidence" value="ECO:0007669"/>
    <property type="project" value="InterPro"/>
</dbReference>
<reference evidence="2 3" key="1">
    <citation type="journal article" date="2014" name="PLoS Genet.">
        <title>Analysis of the Phlebiopsis gigantea genome, transcriptome and secretome provides insight into its pioneer colonization strategies of wood.</title>
        <authorList>
            <person name="Hori C."/>
            <person name="Ishida T."/>
            <person name="Igarashi K."/>
            <person name="Samejima M."/>
            <person name="Suzuki H."/>
            <person name="Master E."/>
            <person name="Ferreira P."/>
            <person name="Ruiz-Duenas F.J."/>
            <person name="Held B."/>
            <person name="Canessa P."/>
            <person name="Larrondo L.F."/>
            <person name="Schmoll M."/>
            <person name="Druzhinina I.S."/>
            <person name="Kubicek C.P."/>
            <person name="Gaskell J.A."/>
            <person name="Kersten P."/>
            <person name="St John F."/>
            <person name="Glasner J."/>
            <person name="Sabat G."/>
            <person name="Splinter BonDurant S."/>
            <person name="Syed K."/>
            <person name="Yadav J."/>
            <person name="Mgbeahuruike A.C."/>
            <person name="Kovalchuk A."/>
            <person name="Asiegbu F.O."/>
            <person name="Lackner G."/>
            <person name="Hoffmeister D."/>
            <person name="Rencoret J."/>
            <person name="Gutierrez A."/>
            <person name="Sun H."/>
            <person name="Lindquist E."/>
            <person name="Barry K."/>
            <person name="Riley R."/>
            <person name="Grigoriev I.V."/>
            <person name="Henrissat B."/>
            <person name="Kues U."/>
            <person name="Berka R.M."/>
            <person name="Martinez A.T."/>
            <person name="Covert S.F."/>
            <person name="Blanchette R.A."/>
            <person name="Cullen D."/>
        </authorList>
    </citation>
    <scope>NUCLEOTIDE SEQUENCE [LARGE SCALE GENOMIC DNA]</scope>
    <source>
        <strain evidence="2 3">11061_1 CR5-6</strain>
    </source>
</reference>
<dbReference type="Gene3D" id="1.10.510.10">
    <property type="entry name" value="Transferase(Phosphotransferase) domain 1"/>
    <property type="match status" value="1"/>
</dbReference>
<dbReference type="InterPro" id="IPR051681">
    <property type="entry name" value="Ser/Thr_Kinases-Pseudokinases"/>
</dbReference>